<dbReference type="AlphaFoldDB" id="A0AAD5XKD6"/>
<proteinExistence type="predicted"/>
<sequence length="112" mass="12448">MQQPPVTQVIYGSAQQQQQFPPQKNQIPIYTPFSGLAAPIMFAPQQPLPVAPAAGTFVYYANSPHPTTQRQQNVNTLIKFSGEEAAQKVKEDLEARAIAEDLLKQRGEIRPF</sequence>
<protein>
    <submittedName>
        <fullName evidence="1">Uncharacterized protein</fullName>
    </submittedName>
</protein>
<comment type="caution">
    <text evidence="1">The sequence shown here is derived from an EMBL/GenBank/DDBJ whole genome shotgun (WGS) entry which is preliminary data.</text>
</comment>
<gene>
    <name evidence="1" type="ORF">HK100_006349</name>
</gene>
<evidence type="ECO:0000313" key="2">
    <source>
        <dbReference type="Proteomes" id="UP001211907"/>
    </source>
</evidence>
<organism evidence="1 2">
    <name type="scientific">Physocladia obscura</name>
    <dbReference type="NCBI Taxonomy" id="109957"/>
    <lineage>
        <taxon>Eukaryota</taxon>
        <taxon>Fungi</taxon>
        <taxon>Fungi incertae sedis</taxon>
        <taxon>Chytridiomycota</taxon>
        <taxon>Chytridiomycota incertae sedis</taxon>
        <taxon>Chytridiomycetes</taxon>
        <taxon>Chytridiales</taxon>
        <taxon>Chytriomycetaceae</taxon>
        <taxon>Physocladia</taxon>
    </lineage>
</organism>
<accession>A0AAD5XKD6</accession>
<reference evidence="1" key="1">
    <citation type="submission" date="2020-05" db="EMBL/GenBank/DDBJ databases">
        <title>Phylogenomic resolution of chytrid fungi.</title>
        <authorList>
            <person name="Stajich J.E."/>
            <person name="Amses K."/>
            <person name="Simmons R."/>
            <person name="Seto K."/>
            <person name="Myers J."/>
            <person name="Bonds A."/>
            <person name="Quandt C.A."/>
            <person name="Barry K."/>
            <person name="Liu P."/>
            <person name="Grigoriev I."/>
            <person name="Longcore J.E."/>
            <person name="James T.Y."/>
        </authorList>
    </citation>
    <scope>NUCLEOTIDE SEQUENCE</scope>
    <source>
        <strain evidence="1">JEL0513</strain>
    </source>
</reference>
<dbReference type="EMBL" id="JADGJH010000295">
    <property type="protein sequence ID" value="KAJ3131445.1"/>
    <property type="molecule type" value="Genomic_DNA"/>
</dbReference>
<evidence type="ECO:0000313" key="1">
    <source>
        <dbReference type="EMBL" id="KAJ3131445.1"/>
    </source>
</evidence>
<dbReference type="Proteomes" id="UP001211907">
    <property type="component" value="Unassembled WGS sequence"/>
</dbReference>
<name>A0AAD5XKD6_9FUNG</name>
<keyword evidence="2" id="KW-1185">Reference proteome</keyword>